<dbReference type="InterPro" id="IPR015655">
    <property type="entry name" value="PP2C"/>
</dbReference>
<dbReference type="SMART" id="SM00331">
    <property type="entry name" value="PP2C_SIG"/>
    <property type="match status" value="1"/>
</dbReference>
<dbReference type="GO" id="GO:0004722">
    <property type="term" value="F:protein serine/threonine phosphatase activity"/>
    <property type="evidence" value="ECO:0007669"/>
    <property type="project" value="InterPro"/>
</dbReference>
<proteinExistence type="predicted"/>
<dbReference type="RefSeq" id="WP_342551930.1">
    <property type="nucleotide sequence ID" value="NZ_CP159992.1"/>
</dbReference>
<dbReference type="Gene3D" id="3.60.40.10">
    <property type="entry name" value="PPM-type phosphatase domain"/>
    <property type="match status" value="1"/>
</dbReference>
<dbReference type="CDD" id="cd00143">
    <property type="entry name" value="PP2Cc"/>
    <property type="match status" value="1"/>
</dbReference>
<sequence length="258" mass="27785">MIKTVHVSHIGRVRSVNEDSAWIRNLDTGYILGIVADGMGGHLAGDTASRLAVETLVQDLATLEPGLSHASLSAALSDAILHANEVIFRTASTDDKYHNMGTTVVAALLNDAEGVIGHIGDSRAYKIAGREVFQLTEDHTLVNELYKNGQISKEDVTHHPRRNVLTRALGTDAEVKVDMDTVKLEEGEVLLLCSDGLSNLVSNEQIIQVAGNLELALEDRADRLLQLALLAGGDDNITVALFEPQQQDTVQTETGCES</sequence>
<dbReference type="InterPro" id="IPR001932">
    <property type="entry name" value="PPM-type_phosphatase-like_dom"/>
</dbReference>
<gene>
    <name evidence="2" type="ORF">ABXS70_06895</name>
</gene>
<dbReference type="Pfam" id="PF13672">
    <property type="entry name" value="PP2C_2"/>
    <property type="match status" value="1"/>
</dbReference>
<protein>
    <submittedName>
        <fullName evidence="2">Stp1/IreP family PP2C-type Ser/Thr phosphatase</fullName>
    </submittedName>
</protein>
<dbReference type="SMART" id="SM00332">
    <property type="entry name" value="PP2Cc"/>
    <property type="match status" value="1"/>
</dbReference>
<dbReference type="NCBIfam" id="NF033484">
    <property type="entry name" value="Stp1_PP2C_phos"/>
    <property type="match status" value="1"/>
</dbReference>
<dbReference type="AlphaFoldDB" id="A0AAU8NHE2"/>
<organism evidence="2">
    <name type="scientific">Paenibacillus sp. AN1007</name>
    <dbReference type="NCBI Taxonomy" id="3151385"/>
    <lineage>
        <taxon>Bacteria</taxon>
        <taxon>Bacillati</taxon>
        <taxon>Bacillota</taxon>
        <taxon>Bacilli</taxon>
        <taxon>Bacillales</taxon>
        <taxon>Paenibacillaceae</taxon>
        <taxon>Paenibacillus</taxon>
    </lineage>
</organism>
<name>A0AAU8NHE2_9BACL</name>
<dbReference type="SUPFAM" id="SSF81606">
    <property type="entry name" value="PP2C-like"/>
    <property type="match status" value="1"/>
</dbReference>
<dbReference type="PANTHER" id="PTHR47992">
    <property type="entry name" value="PROTEIN PHOSPHATASE"/>
    <property type="match status" value="1"/>
</dbReference>
<dbReference type="PROSITE" id="PS51746">
    <property type="entry name" value="PPM_2"/>
    <property type="match status" value="1"/>
</dbReference>
<dbReference type="InterPro" id="IPR036457">
    <property type="entry name" value="PPM-type-like_dom_sf"/>
</dbReference>
<evidence type="ECO:0000313" key="2">
    <source>
        <dbReference type="EMBL" id="XCP96425.1"/>
    </source>
</evidence>
<feature type="domain" description="PPM-type phosphatase" evidence="1">
    <location>
        <begin position="4"/>
        <end position="244"/>
    </location>
</feature>
<reference evidence="2" key="1">
    <citation type="submission" date="2024-05" db="EMBL/GenBank/DDBJ databases">
        <title>Draft genome assemblies of 36 bacteria isolated from hibernating arctic ground squirrels.</title>
        <authorList>
            <person name="McKee H."/>
            <person name="Mullen L."/>
            <person name="Drown D.M."/>
            <person name="Duddleston K.N."/>
        </authorList>
    </citation>
    <scope>NUCLEOTIDE SEQUENCE</scope>
    <source>
        <strain evidence="2">AN1007</strain>
    </source>
</reference>
<dbReference type="EMBL" id="CP159992">
    <property type="protein sequence ID" value="XCP96425.1"/>
    <property type="molecule type" value="Genomic_DNA"/>
</dbReference>
<evidence type="ECO:0000259" key="1">
    <source>
        <dbReference type="PROSITE" id="PS51746"/>
    </source>
</evidence>
<accession>A0AAU8NHE2</accession>